<dbReference type="GO" id="GO:0016787">
    <property type="term" value="F:hydrolase activity"/>
    <property type="evidence" value="ECO:0007669"/>
    <property type="project" value="UniProtKB-KW"/>
</dbReference>
<dbReference type="PANTHER" id="PTHR11203">
    <property type="entry name" value="CLEAVAGE AND POLYADENYLATION SPECIFICITY FACTOR FAMILY MEMBER"/>
    <property type="match status" value="1"/>
</dbReference>
<keyword evidence="1" id="KW-0378">Hydrolase</keyword>
<protein>
    <recommendedName>
        <fullName evidence="3">Beta-Casp domain-containing protein</fullName>
    </recommendedName>
</protein>
<organism evidence="4 5">
    <name type="scientific">Stephania yunnanensis</name>
    <dbReference type="NCBI Taxonomy" id="152371"/>
    <lineage>
        <taxon>Eukaryota</taxon>
        <taxon>Viridiplantae</taxon>
        <taxon>Streptophyta</taxon>
        <taxon>Embryophyta</taxon>
        <taxon>Tracheophyta</taxon>
        <taxon>Spermatophyta</taxon>
        <taxon>Magnoliopsida</taxon>
        <taxon>Ranunculales</taxon>
        <taxon>Menispermaceae</taxon>
        <taxon>Menispermoideae</taxon>
        <taxon>Cissampelideae</taxon>
        <taxon>Stephania</taxon>
    </lineage>
</organism>
<dbReference type="InterPro" id="IPR050698">
    <property type="entry name" value="MBL"/>
</dbReference>
<comment type="caution">
    <text evidence="4">The sequence shown here is derived from an EMBL/GenBank/DDBJ whole genome shotgun (WGS) entry which is preliminary data.</text>
</comment>
<feature type="compositionally biased region" description="Polar residues" evidence="2">
    <location>
        <begin position="219"/>
        <end position="235"/>
    </location>
</feature>
<dbReference type="PANTHER" id="PTHR11203:SF37">
    <property type="entry name" value="INTEGRATOR COMPLEX SUBUNIT 11"/>
    <property type="match status" value="1"/>
</dbReference>
<evidence type="ECO:0000256" key="2">
    <source>
        <dbReference type="SAM" id="MobiDB-lite"/>
    </source>
</evidence>
<dbReference type="InterPro" id="IPR036866">
    <property type="entry name" value="RibonucZ/Hydroxyglut_hydro"/>
</dbReference>
<sequence length="251" mass="26620">MPPYVLTGPASLEFLPGVPSCLSAFVLVFPFAPSAITDGPVSEVLNTFLFLDAFELVGSWAPSEDNVDFFDFDRSFINASGPCVLFASPGMISRGFSLEVFKQWAPFEKNLIALLGQGGVEGDQRLRRSRGRSNGGGGELKRNRGGGAAPADERGGDQHRRHKGPRSGRIAGCGALSMASGGGSKKGQRWRFEKRGAAAAANSSTGGEDRAAAVAPEENTAQRQRQQHRPTTSIGQGHMATCGRRGLPMNN</sequence>
<reference evidence="4 5" key="1">
    <citation type="submission" date="2024-01" db="EMBL/GenBank/DDBJ databases">
        <title>Genome assemblies of Stephania.</title>
        <authorList>
            <person name="Yang L."/>
        </authorList>
    </citation>
    <scope>NUCLEOTIDE SEQUENCE [LARGE SCALE GENOMIC DNA]</scope>
    <source>
        <strain evidence="4">YNDBR</strain>
        <tissue evidence="4">Leaf</tissue>
    </source>
</reference>
<feature type="region of interest" description="Disordered" evidence="2">
    <location>
        <begin position="123"/>
        <end position="251"/>
    </location>
</feature>
<dbReference type="InterPro" id="IPR022712">
    <property type="entry name" value="Beta_Casp"/>
</dbReference>
<proteinExistence type="predicted"/>
<dbReference type="EMBL" id="JBBNAF010000011">
    <property type="protein sequence ID" value="KAK9099247.1"/>
    <property type="molecule type" value="Genomic_DNA"/>
</dbReference>
<feature type="domain" description="Beta-Casp" evidence="3">
    <location>
        <begin position="77"/>
        <end position="117"/>
    </location>
</feature>
<evidence type="ECO:0000259" key="3">
    <source>
        <dbReference type="Pfam" id="PF10996"/>
    </source>
</evidence>
<evidence type="ECO:0000256" key="1">
    <source>
        <dbReference type="ARBA" id="ARBA00022801"/>
    </source>
</evidence>
<evidence type="ECO:0000313" key="4">
    <source>
        <dbReference type="EMBL" id="KAK9099247.1"/>
    </source>
</evidence>
<dbReference type="GO" id="GO:0016180">
    <property type="term" value="P:snRNA processing"/>
    <property type="evidence" value="ECO:0007669"/>
    <property type="project" value="TreeGrafter"/>
</dbReference>
<dbReference type="AlphaFoldDB" id="A0AAP0EW45"/>
<name>A0AAP0EW45_9MAGN</name>
<dbReference type="SUPFAM" id="SSF56281">
    <property type="entry name" value="Metallo-hydrolase/oxidoreductase"/>
    <property type="match status" value="1"/>
</dbReference>
<dbReference type="Proteomes" id="UP001420932">
    <property type="component" value="Unassembled WGS sequence"/>
</dbReference>
<keyword evidence="5" id="KW-1185">Reference proteome</keyword>
<dbReference type="Pfam" id="PF10996">
    <property type="entry name" value="Beta-Casp"/>
    <property type="match status" value="1"/>
</dbReference>
<dbReference type="Gene3D" id="3.40.50.10890">
    <property type="match status" value="1"/>
</dbReference>
<evidence type="ECO:0000313" key="5">
    <source>
        <dbReference type="Proteomes" id="UP001420932"/>
    </source>
</evidence>
<accession>A0AAP0EW45</accession>
<gene>
    <name evidence="4" type="ORF">Syun_026292</name>
</gene>
<dbReference type="GO" id="GO:0005634">
    <property type="term" value="C:nucleus"/>
    <property type="evidence" value="ECO:0007669"/>
    <property type="project" value="TreeGrafter"/>
</dbReference>
<dbReference type="GO" id="GO:0004521">
    <property type="term" value="F:RNA endonuclease activity"/>
    <property type="evidence" value="ECO:0007669"/>
    <property type="project" value="TreeGrafter"/>
</dbReference>